<dbReference type="InterPro" id="IPR008974">
    <property type="entry name" value="TRAF-like"/>
</dbReference>
<organism evidence="2 3">
    <name type="scientific">Heterodera trifolii</name>
    <dbReference type="NCBI Taxonomy" id="157864"/>
    <lineage>
        <taxon>Eukaryota</taxon>
        <taxon>Metazoa</taxon>
        <taxon>Ecdysozoa</taxon>
        <taxon>Nematoda</taxon>
        <taxon>Chromadorea</taxon>
        <taxon>Rhabditida</taxon>
        <taxon>Tylenchina</taxon>
        <taxon>Tylenchomorpha</taxon>
        <taxon>Tylenchoidea</taxon>
        <taxon>Heteroderidae</taxon>
        <taxon>Heteroderinae</taxon>
        <taxon>Heterodera</taxon>
    </lineage>
</organism>
<dbReference type="SUPFAM" id="SSF54695">
    <property type="entry name" value="POZ domain"/>
    <property type="match status" value="1"/>
</dbReference>
<accession>A0ABD2LNN6</accession>
<dbReference type="Pfam" id="PF07707">
    <property type="entry name" value="BACK"/>
    <property type="match status" value="1"/>
</dbReference>
<dbReference type="Proteomes" id="UP001620626">
    <property type="component" value="Unassembled WGS sequence"/>
</dbReference>
<dbReference type="InterPro" id="IPR011705">
    <property type="entry name" value="BACK"/>
</dbReference>
<feature type="domain" description="BTB" evidence="1">
    <location>
        <begin position="20"/>
        <end position="97"/>
    </location>
</feature>
<dbReference type="InterPro" id="IPR000210">
    <property type="entry name" value="BTB/POZ_dom"/>
</dbReference>
<evidence type="ECO:0000313" key="2">
    <source>
        <dbReference type="EMBL" id="KAL3116857.1"/>
    </source>
</evidence>
<dbReference type="PANTHER" id="PTHR45774">
    <property type="entry name" value="BTB/POZ DOMAIN-CONTAINING"/>
    <property type="match status" value="1"/>
</dbReference>
<dbReference type="Pfam" id="PF00917">
    <property type="entry name" value="MATH"/>
    <property type="match status" value="1"/>
</dbReference>
<dbReference type="Gene3D" id="1.25.40.420">
    <property type="match status" value="1"/>
</dbReference>
<dbReference type="Pfam" id="PF00651">
    <property type="entry name" value="BTB"/>
    <property type="match status" value="1"/>
</dbReference>
<evidence type="ECO:0000259" key="1">
    <source>
        <dbReference type="PROSITE" id="PS50097"/>
    </source>
</evidence>
<dbReference type="InterPro" id="IPR002083">
    <property type="entry name" value="MATH/TRAF_dom"/>
</dbReference>
<gene>
    <name evidence="2" type="ORF">niasHT_003381</name>
</gene>
<keyword evidence="3" id="KW-1185">Reference proteome</keyword>
<dbReference type="EMBL" id="JBICBT010000342">
    <property type="protein sequence ID" value="KAL3116857.1"/>
    <property type="molecule type" value="Genomic_DNA"/>
</dbReference>
<dbReference type="PROSITE" id="PS50097">
    <property type="entry name" value="BTB"/>
    <property type="match status" value="1"/>
</dbReference>
<dbReference type="AlphaFoldDB" id="A0ABD2LNN6"/>
<evidence type="ECO:0000313" key="3">
    <source>
        <dbReference type="Proteomes" id="UP001620626"/>
    </source>
</evidence>
<name>A0ABD2LNN6_9BILA</name>
<dbReference type="SUPFAM" id="SSF49599">
    <property type="entry name" value="TRAF domain-like"/>
    <property type="match status" value="2"/>
</dbReference>
<dbReference type="Gene3D" id="2.60.210.10">
    <property type="entry name" value="Apoptosis, Tumor Necrosis Factor Receptor Associated Protein 2, Chain A"/>
    <property type="match status" value="2"/>
</dbReference>
<sequence length="498" mass="56709">MYEPSLVERMKHLLRTGEHADVYFLVGDGDGKELLSAHKLILRSASEVFEAMFRFDAKNKKAEFASVNCPVEIPDVEAAAFKVMLSFIYTEELSELNGDNAMAVLYAAKKYNISALVGPSLKIPISKLHNVFLAYAQSSLFDLEDFAHDCLMFIDKNVENLIKSEEFLQIDQNLLCEILELPSQVLTAEEKIGVYQFHCQPNFRGIYSQLFCPLKFPSHCRIWTFGRISMDIEEMSEFAREPTKSCRYSDDTVYIKGLSWKIMAEINERTEGTDNEKYLGIFLWCNVPEEDINWSCKCSAKVQIISQKNGAENSIGTFYHILNNKQQDHGFNFEFAELMEPSNGFYDQNGDKITVTIDFTVGEAKADKSISDPSKSHGTLFMDIEKVSEFARERTESTDNNEKWLGIFLLYDAPKEAKWSCKCTATVRIVSKKSGVADFKEDFGEEITFNSESVTRGYSDFISFAELMDPEKGFYDQSEDKVTLAIDVTVKEAKMEDK</sequence>
<dbReference type="Gene3D" id="3.30.710.10">
    <property type="entry name" value="Potassium Channel Kv1.1, Chain A"/>
    <property type="match status" value="1"/>
</dbReference>
<dbReference type="Pfam" id="PF22486">
    <property type="entry name" value="MATH_2"/>
    <property type="match status" value="1"/>
</dbReference>
<dbReference type="InterPro" id="IPR011333">
    <property type="entry name" value="SKP1/BTB/POZ_sf"/>
</dbReference>
<proteinExistence type="predicted"/>
<protein>
    <recommendedName>
        <fullName evidence="1">BTB domain-containing protein</fullName>
    </recommendedName>
</protein>
<dbReference type="PANTHER" id="PTHR45774:SF3">
    <property type="entry name" value="BTB (POZ) DOMAIN-CONTAINING 2B-RELATED"/>
    <property type="match status" value="1"/>
</dbReference>
<dbReference type="SMART" id="SM00225">
    <property type="entry name" value="BTB"/>
    <property type="match status" value="1"/>
</dbReference>
<reference evidence="2 3" key="1">
    <citation type="submission" date="2024-10" db="EMBL/GenBank/DDBJ databases">
        <authorList>
            <person name="Kim D."/>
        </authorList>
    </citation>
    <scope>NUCLEOTIDE SEQUENCE [LARGE SCALE GENOMIC DNA]</scope>
    <source>
        <strain evidence="2">BH-2024</strain>
    </source>
</reference>
<comment type="caution">
    <text evidence="2">The sequence shown here is derived from an EMBL/GenBank/DDBJ whole genome shotgun (WGS) entry which is preliminary data.</text>
</comment>